<evidence type="ECO:0000256" key="1">
    <source>
        <dbReference type="SAM" id="MobiDB-lite"/>
    </source>
</evidence>
<dbReference type="InterPro" id="IPR051133">
    <property type="entry name" value="Adapter_Engulfment-Domain"/>
</dbReference>
<protein>
    <recommendedName>
        <fullName evidence="4">Capon-like protein</fullName>
    </recommendedName>
</protein>
<feature type="region of interest" description="Disordered" evidence="1">
    <location>
        <begin position="585"/>
        <end position="607"/>
    </location>
</feature>
<feature type="compositionally biased region" description="Low complexity" evidence="1">
    <location>
        <begin position="592"/>
        <end position="604"/>
    </location>
</feature>
<gene>
    <name evidence="2" type="ORF">BINO364_LOCUS2880</name>
</gene>
<reference evidence="2" key="1">
    <citation type="submission" date="2021-12" db="EMBL/GenBank/DDBJ databases">
        <authorList>
            <person name="Martin H S."/>
        </authorList>
    </citation>
    <scope>NUCLEOTIDE SEQUENCE</scope>
</reference>
<accession>A0A8J9Y7D0</accession>
<feature type="compositionally biased region" description="Basic residues" evidence="1">
    <location>
        <begin position="34"/>
        <end position="48"/>
    </location>
</feature>
<dbReference type="GO" id="GO:0050998">
    <property type="term" value="F:nitric-oxide synthase binding"/>
    <property type="evidence" value="ECO:0007669"/>
    <property type="project" value="TreeGrafter"/>
</dbReference>
<feature type="region of interest" description="Disordered" evidence="1">
    <location>
        <begin position="27"/>
        <end position="82"/>
    </location>
</feature>
<evidence type="ECO:0008006" key="4">
    <source>
        <dbReference type="Google" id="ProtNLM"/>
    </source>
</evidence>
<dbReference type="InterPro" id="IPR011993">
    <property type="entry name" value="PH-like_dom_sf"/>
</dbReference>
<dbReference type="OrthoDB" id="10030336at2759"/>
<evidence type="ECO:0000313" key="2">
    <source>
        <dbReference type="EMBL" id="CAH0716040.1"/>
    </source>
</evidence>
<dbReference type="AlphaFoldDB" id="A0A8J9Y7D0"/>
<feature type="compositionally biased region" description="Low complexity" evidence="1">
    <location>
        <begin position="255"/>
        <end position="269"/>
    </location>
</feature>
<feature type="compositionally biased region" description="Polar residues" evidence="1">
    <location>
        <begin position="221"/>
        <end position="236"/>
    </location>
</feature>
<keyword evidence="3" id="KW-1185">Reference proteome</keyword>
<dbReference type="Proteomes" id="UP000838878">
    <property type="component" value="Chromosome 11"/>
</dbReference>
<feature type="non-terminal residue" evidence="2">
    <location>
        <position position="702"/>
    </location>
</feature>
<dbReference type="Gene3D" id="2.30.29.30">
    <property type="entry name" value="Pleckstrin-homology domain (PH domain)/Phosphotyrosine-binding domain (PTB)"/>
    <property type="match status" value="1"/>
</dbReference>
<evidence type="ECO:0000313" key="3">
    <source>
        <dbReference type="Proteomes" id="UP000838878"/>
    </source>
</evidence>
<dbReference type="PANTHER" id="PTHR11232">
    <property type="entry name" value="PHOSPHOTYROSINE INTERACTION DOMAIN-CONTAINING FAMILY MEMBER"/>
    <property type="match status" value="1"/>
</dbReference>
<dbReference type="PANTHER" id="PTHR11232:SF17">
    <property type="entry name" value="CAPON-LIKE PROTEIN"/>
    <property type="match status" value="1"/>
</dbReference>
<feature type="region of interest" description="Disordered" evidence="1">
    <location>
        <begin position="655"/>
        <end position="684"/>
    </location>
</feature>
<feature type="compositionally biased region" description="Basic and acidic residues" evidence="1">
    <location>
        <begin position="70"/>
        <end position="80"/>
    </location>
</feature>
<proteinExistence type="predicted"/>
<name>A0A8J9Y7D0_9NEOP</name>
<organism evidence="2 3">
    <name type="scientific">Brenthis ino</name>
    <name type="common">lesser marbled fritillary</name>
    <dbReference type="NCBI Taxonomy" id="405034"/>
    <lineage>
        <taxon>Eukaryota</taxon>
        <taxon>Metazoa</taxon>
        <taxon>Ecdysozoa</taxon>
        <taxon>Arthropoda</taxon>
        <taxon>Hexapoda</taxon>
        <taxon>Insecta</taxon>
        <taxon>Pterygota</taxon>
        <taxon>Neoptera</taxon>
        <taxon>Endopterygota</taxon>
        <taxon>Lepidoptera</taxon>
        <taxon>Glossata</taxon>
        <taxon>Ditrysia</taxon>
        <taxon>Papilionoidea</taxon>
        <taxon>Nymphalidae</taxon>
        <taxon>Heliconiinae</taxon>
        <taxon>Argynnini</taxon>
        <taxon>Brenthis</taxon>
    </lineage>
</organism>
<feature type="compositionally biased region" description="Basic and acidic residues" evidence="1">
    <location>
        <begin position="49"/>
        <end position="63"/>
    </location>
</feature>
<feature type="region of interest" description="Disordered" evidence="1">
    <location>
        <begin position="221"/>
        <end position="305"/>
    </location>
</feature>
<sequence length="702" mass="77352">MSNEKQRPKSLPTEVLLKARSTLFSLGGALKSKEQHRKSKELKKKNKERLKSSKSEPEFSDIRKTKHRSRIDDTPREYGVRPRPLSVGAMKRYEDDVEFHCGSFQKDASLQRQYDSTDDVCVQSRLVIPIIERLGQDLSDVNERPRKKLSFREPEIIGSASATLGRSHKLMGVNSLTRRPNRISIRSDMHSSLDGLDSDLESQAMRIVRTVGQAFEVCHKMQTNTPDNPAPSTSSAPDDIRIAPNNEPSPKEPASECGASESGAASTSKSVEETKTNQNRPKHLDLLPPPPKKEGKRISQHTAVPSINLPDLPECVTKVEVASTSEEHATPLSAQHQLQLLRERLEQQTQQTRAAVAQLLLLRDQLAAEQSARCEAQARTHQLLVHNKELLEHIAALVAHLQEKEKGISRPISAQQLTLLPQTKAGGSESGKSENFPVCNGNCQPFNSDALINFIAQNNKITQNVENNNINLSPFCLSPQDKPNGPSSAPNFGSMSNEQIQNYLISKFQDMTFTNGETKVNNNKQFYQNCNAFPHIPPLTNHFSNSDLASLLNHQIYNDKFSSSEEYGALAQAMSIGQSQNSLYSTSQATTSKDSSPDGLSSDDGIPFIMPLSHNGTLTATGNDGRVRLIVPISPSESNSDVGEPSKVEVEVKSNSGMTLKVPGPESLAPAAPITRSTSEKVPNRSEMMTALRAQWTRHTTK</sequence>
<dbReference type="EMBL" id="OV170231">
    <property type="protein sequence ID" value="CAH0716040.1"/>
    <property type="molecule type" value="Genomic_DNA"/>
</dbReference>